<evidence type="ECO:0000256" key="9">
    <source>
        <dbReference type="ARBA" id="ARBA00023136"/>
    </source>
</evidence>
<evidence type="ECO:0000313" key="15">
    <source>
        <dbReference type="Proteomes" id="UP001597399"/>
    </source>
</evidence>
<feature type="domain" description="Penicillin-binding protein dimerisation" evidence="13">
    <location>
        <begin position="62"/>
        <end position="286"/>
    </location>
</feature>
<evidence type="ECO:0000259" key="12">
    <source>
        <dbReference type="Pfam" id="PF00905"/>
    </source>
</evidence>
<comment type="subcellular location">
    <subcellularLocation>
        <location evidence="2">Cell membrane</location>
    </subcellularLocation>
    <subcellularLocation>
        <location evidence="1">Membrane</location>
        <topology evidence="1">Single-pass membrane protein</topology>
    </subcellularLocation>
</comment>
<dbReference type="PANTHER" id="PTHR30627">
    <property type="entry name" value="PEPTIDOGLYCAN D,D-TRANSPEPTIDASE"/>
    <property type="match status" value="1"/>
</dbReference>
<keyword evidence="5 11" id="KW-0812">Transmembrane</keyword>
<reference evidence="15" key="1">
    <citation type="journal article" date="2019" name="Int. J. Syst. Evol. Microbiol.">
        <title>The Global Catalogue of Microorganisms (GCM) 10K type strain sequencing project: providing services to taxonomists for standard genome sequencing and annotation.</title>
        <authorList>
            <consortium name="The Broad Institute Genomics Platform"/>
            <consortium name="The Broad Institute Genome Sequencing Center for Infectious Disease"/>
            <person name="Wu L."/>
            <person name="Ma J."/>
        </authorList>
    </citation>
    <scope>NUCLEOTIDE SEQUENCE [LARGE SCALE GENOMIC DNA]</scope>
    <source>
        <strain evidence="15">TISTR 2466</strain>
    </source>
</reference>
<dbReference type="InterPro" id="IPR012338">
    <property type="entry name" value="Beta-lactam/transpept-like"/>
</dbReference>
<evidence type="ECO:0000256" key="11">
    <source>
        <dbReference type="SAM" id="Phobius"/>
    </source>
</evidence>
<accession>A0ABW5S575</accession>
<dbReference type="EMBL" id="JBHUMQ010000027">
    <property type="protein sequence ID" value="MFD2694459.1"/>
    <property type="molecule type" value="Genomic_DNA"/>
</dbReference>
<evidence type="ECO:0000256" key="5">
    <source>
        <dbReference type="ARBA" id="ARBA00022692"/>
    </source>
</evidence>
<comment type="similarity">
    <text evidence="3">Belongs to the transpeptidase family.</text>
</comment>
<dbReference type="InterPro" id="IPR050515">
    <property type="entry name" value="Beta-lactam/transpept"/>
</dbReference>
<evidence type="ECO:0000256" key="3">
    <source>
        <dbReference type="ARBA" id="ARBA00007171"/>
    </source>
</evidence>
<dbReference type="Gene3D" id="3.90.1310.10">
    <property type="entry name" value="Penicillin-binding protein 2a (Domain 2)"/>
    <property type="match status" value="1"/>
</dbReference>
<gene>
    <name evidence="14" type="ORF">ACFSUE_12595</name>
</gene>
<dbReference type="SUPFAM" id="SSF56519">
    <property type="entry name" value="Penicillin binding protein dimerisation domain"/>
    <property type="match status" value="1"/>
</dbReference>
<dbReference type="Proteomes" id="UP001597399">
    <property type="component" value="Unassembled WGS sequence"/>
</dbReference>
<keyword evidence="6" id="KW-0133">Cell shape</keyword>
<name>A0ABW5S575_9BACL</name>
<organism evidence="14 15">
    <name type="scientific">Sporolactobacillus shoreicorticis</name>
    <dbReference type="NCBI Taxonomy" id="1923877"/>
    <lineage>
        <taxon>Bacteria</taxon>
        <taxon>Bacillati</taxon>
        <taxon>Bacillota</taxon>
        <taxon>Bacilli</taxon>
        <taxon>Bacillales</taxon>
        <taxon>Sporolactobacillaceae</taxon>
        <taxon>Sporolactobacillus</taxon>
    </lineage>
</organism>
<comment type="caution">
    <text evidence="14">The sequence shown here is derived from an EMBL/GenBank/DDBJ whole genome shotgun (WGS) entry which is preliminary data.</text>
</comment>
<keyword evidence="9 11" id="KW-0472">Membrane</keyword>
<dbReference type="SUPFAM" id="SSF56601">
    <property type="entry name" value="beta-lactamase/transpeptidase-like"/>
    <property type="match status" value="1"/>
</dbReference>
<keyword evidence="7" id="KW-0573">Peptidoglycan synthesis</keyword>
<dbReference type="Pfam" id="PF03717">
    <property type="entry name" value="PBP_dimer"/>
    <property type="match status" value="1"/>
</dbReference>
<evidence type="ECO:0000256" key="6">
    <source>
        <dbReference type="ARBA" id="ARBA00022960"/>
    </source>
</evidence>
<feature type="domain" description="Penicillin-binding protein transpeptidase" evidence="12">
    <location>
        <begin position="349"/>
        <end position="675"/>
    </location>
</feature>
<feature type="transmembrane region" description="Helical" evidence="11">
    <location>
        <begin position="21"/>
        <end position="39"/>
    </location>
</feature>
<keyword evidence="10" id="KW-0961">Cell wall biogenesis/degradation</keyword>
<evidence type="ECO:0000313" key="14">
    <source>
        <dbReference type="EMBL" id="MFD2694459.1"/>
    </source>
</evidence>
<evidence type="ECO:0000256" key="10">
    <source>
        <dbReference type="ARBA" id="ARBA00023316"/>
    </source>
</evidence>
<evidence type="ECO:0000256" key="1">
    <source>
        <dbReference type="ARBA" id="ARBA00004167"/>
    </source>
</evidence>
<dbReference type="Gene3D" id="1.10.10.1230">
    <property type="entry name" value="Penicillin-binding protein, N-terminal non-catalytic domain, head sub-domain"/>
    <property type="match status" value="1"/>
</dbReference>
<dbReference type="Gene3D" id="3.40.710.10">
    <property type="entry name" value="DD-peptidase/beta-lactamase superfamily"/>
    <property type="match status" value="1"/>
</dbReference>
<sequence>MAKETVKNKGTKHNLPLRLNILFLVVFVAFAGLILRLGYIQIVRGDYYQALAKDNNTQSARIESARGKIFDTNGVTLADNKAELAVVYIRNAGISAKEGLKLAQKLSNYLTMDKKAISRVSTRDKQEYYILTKFKKLSDAYNKYLTAAEQKKYAKKQGQLYKLLLSKVPKSELKGYSKKDVQVMAIQHEFNQASNLSPYIIKRGLNVADKEYINVVDHLNDFGGTIQTADVSSRTYIKDKPFYVGKMGPIPEDKITGYLAQGYSRNTDVGISYLENQYENYLRGVPMTLTYKTEKGLPVGNPTIKAGQRGDDLQLTIDIRLQKKLNQVLEQKILAARSIGGNGQNNSAYAVMMNPKTGAILAVGGKKYVNGKFEDVSSDTITSQFEMGSAVKGATELIGFQHHAVPGHFYDMEIKYPGEGNDSFSSWEPGGLGMQTPETALQHSSNVFMAAIVSNMAGISLSSAGGHYNARFPSPYSAKFVKAVNDLRNGYSQFGMGVKTGVDLPTEGTGYNGGMPDYSGLIHQFAIGQYDTYTPIEMAQYISTIANGGYRMQPHFLESVHKPGSDPDQLGKTVYSVTPKVLNTIGNNKRDLARVQHGLYLVTHSADGTGGVFYSQGQKYKVAAKTGTAQIDKKDKKLYNETLVSYAPYDDPQVAIAVVVPRVRNGHQNQEIALEMYKEYDKYYHYTSQGN</sequence>
<protein>
    <submittedName>
        <fullName evidence="14">Peptidoglycan D,D-transpeptidase FtsI family protein</fullName>
    </submittedName>
</protein>
<evidence type="ECO:0000256" key="2">
    <source>
        <dbReference type="ARBA" id="ARBA00004236"/>
    </source>
</evidence>
<evidence type="ECO:0000256" key="4">
    <source>
        <dbReference type="ARBA" id="ARBA00022475"/>
    </source>
</evidence>
<dbReference type="RefSeq" id="WP_253062123.1">
    <property type="nucleotide sequence ID" value="NZ_JAMXWM010000012.1"/>
</dbReference>
<dbReference type="InterPro" id="IPR001460">
    <property type="entry name" value="PCN-bd_Tpept"/>
</dbReference>
<evidence type="ECO:0000259" key="13">
    <source>
        <dbReference type="Pfam" id="PF03717"/>
    </source>
</evidence>
<evidence type="ECO:0000256" key="8">
    <source>
        <dbReference type="ARBA" id="ARBA00022989"/>
    </source>
</evidence>
<keyword evidence="4" id="KW-1003">Cell membrane</keyword>
<dbReference type="PANTHER" id="PTHR30627:SF2">
    <property type="entry name" value="PEPTIDOGLYCAN D,D-TRANSPEPTIDASE MRDA"/>
    <property type="match status" value="1"/>
</dbReference>
<dbReference type="Pfam" id="PF00905">
    <property type="entry name" value="Transpeptidase"/>
    <property type="match status" value="1"/>
</dbReference>
<dbReference type="InterPro" id="IPR036138">
    <property type="entry name" value="PBP_dimer_sf"/>
</dbReference>
<evidence type="ECO:0000256" key="7">
    <source>
        <dbReference type="ARBA" id="ARBA00022984"/>
    </source>
</evidence>
<keyword evidence="15" id="KW-1185">Reference proteome</keyword>
<dbReference type="InterPro" id="IPR005311">
    <property type="entry name" value="PBP_dimer"/>
</dbReference>
<keyword evidence="8 11" id="KW-1133">Transmembrane helix</keyword>
<proteinExistence type="inferred from homology"/>